<comment type="caution">
    <text evidence="1">The sequence shown here is derived from an EMBL/GenBank/DDBJ whole genome shotgun (WGS) entry which is preliminary data.</text>
</comment>
<keyword evidence="2" id="KW-1185">Reference proteome</keyword>
<evidence type="ECO:0000313" key="2">
    <source>
        <dbReference type="Proteomes" id="UP000037035"/>
    </source>
</evidence>
<gene>
    <name evidence="1" type="ORF">VP01_879g5</name>
</gene>
<reference evidence="1 2" key="1">
    <citation type="submission" date="2015-08" db="EMBL/GenBank/DDBJ databases">
        <title>Next Generation Sequencing and Analysis of the Genome of Puccinia sorghi L Schw, the Causal Agent of Maize Common Rust.</title>
        <authorList>
            <person name="Rochi L."/>
            <person name="Burguener G."/>
            <person name="Darino M."/>
            <person name="Turjanski A."/>
            <person name="Kreff E."/>
            <person name="Dieguez M.J."/>
            <person name="Sacco F."/>
        </authorList>
    </citation>
    <scope>NUCLEOTIDE SEQUENCE [LARGE SCALE GENOMIC DNA]</scope>
    <source>
        <strain evidence="1 2">RO10H11247</strain>
    </source>
</reference>
<dbReference type="STRING" id="27349.A0A0L6U8E8"/>
<sequence length="253" mass="29328">MPAQLFLQNQRLSLKKLARRLSHAAGWNCMSPTSLKMIWKIKLHLLQGDNLLACQKERKEKYTTQVYSKYEKMKAYDTFLTPDKLKAFEEGVFNKEQTWLFLLGKMHSSILSLISNSAESNWDPQELWIPWCYIFFIGGTKNHTWPSKLIHWCHQFNHQFPGSSVTQNICPVSSRRNRKNSSILARSSASSTQESLTMLSISLKIISLHLPMLAKYTLAMVAIVYRQESLPSDLHVQWHISFTMPNSRSKHAR</sequence>
<organism evidence="1 2">
    <name type="scientific">Puccinia sorghi</name>
    <dbReference type="NCBI Taxonomy" id="27349"/>
    <lineage>
        <taxon>Eukaryota</taxon>
        <taxon>Fungi</taxon>
        <taxon>Dikarya</taxon>
        <taxon>Basidiomycota</taxon>
        <taxon>Pucciniomycotina</taxon>
        <taxon>Pucciniomycetes</taxon>
        <taxon>Pucciniales</taxon>
        <taxon>Pucciniaceae</taxon>
        <taxon>Puccinia</taxon>
    </lineage>
</organism>
<proteinExistence type="predicted"/>
<evidence type="ECO:0000313" key="1">
    <source>
        <dbReference type="EMBL" id="KNZ44813.1"/>
    </source>
</evidence>
<protein>
    <submittedName>
        <fullName evidence="1">Uncharacterized protein</fullName>
    </submittedName>
</protein>
<accession>A0A0L6U8E8</accession>
<dbReference type="EMBL" id="LAVV01014381">
    <property type="protein sequence ID" value="KNZ44813.1"/>
    <property type="molecule type" value="Genomic_DNA"/>
</dbReference>
<dbReference type="VEuPathDB" id="FungiDB:VP01_879g5"/>
<dbReference type="Proteomes" id="UP000037035">
    <property type="component" value="Unassembled WGS sequence"/>
</dbReference>
<dbReference type="AlphaFoldDB" id="A0A0L6U8E8"/>
<name>A0A0L6U8E8_9BASI</name>